<keyword evidence="6" id="KW-0694">RNA-binding</keyword>
<proteinExistence type="inferred from homology"/>
<dbReference type="InterPro" id="IPR038570">
    <property type="entry name" value="HicA_sf"/>
</dbReference>
<dbReference type="Pfam" id="PF07927">
    <property type="entry name" value="HicA_toxin"/>
    <property type="match status" value="1"/>
</dbReference>
<dbReference type="EMBL" id="JBHRVD010000001">
    <property type="protein sequence ID" value="MFC3322879.1"/>
    <property type="molecule type" value="Genomic_DNA"/>
</dbReference>
<keyword evidence="7" id="KW-0346">Stress response</keyword>
<evidence type="ECO:0000256" key="3">
    <source>
        <dbReference type="ARBA" id="ARBA00022722"/>
    </source>
</evidence>
<keyword evidence="5" id="KW-0378">Hydrolase</keyword>
<keyword evidence="9" id="KW-1185">Reference proteome</keyword>
<keyword evidence="3" id="KW-0540">Nuclease</keyword>
<evidence type="ECO:0000313" key="9">
    <source>
        <dbReference type="Proteomes" id="UP001595648"/>
    </source>
</evidence>
<name>A0ABV7MNS5_9HYPH</name>
<gene>
    <name evidence="8" type="ORF">ACFOJ9_13955</name>
</gene>
<organism evidence="8 9">
    <name type="scientific">Mesorhizobium cantuariense</name>
    <dbReference type="NCBI Taxonomy" id="1300275"/>
    <lineage>
        <taxon>Bacteria</taxon>
        <taxon>Pseudomonadati</taxon>
        <taxon>Pseudomonadota</taxon>
        <taxon>Alphaproteobacteria</taxon>
        <taxon>Hyphomicrobiales</taxon>
        <taxon>Phyllobacteriaceae</taxon>
        <taxon>Mesorhizobium</taxon>
    </lineage>
</organism>
<comment type="caution">
    <text evidence="8">The sequence shown here is derived from an EMBL/GenBank/DDBJ whole genome shotgun (WGS) entry which is preliminary data.</text>
</comment>
<evidence type="ECO:0000256" key="4">
    <source>
        <dbReference type="ARBA" id="ARBA00022759"/>
    </source>
</evidence>
<dbReference type="Gene3D" id="3.30.920.30">
    <property type="entry name" value="Hypothetical protein"/>
    <property type="match status" value="1"/>
</dbReference>
<keyword evidence="4" id="KW-0255">Endonuclease</keyword>
<dbReference type="RefSeq" id="WP_378979391.1">
    <property type="nucleotide sequence ID" value="NZ_JBHRVD010000001.1"/>
</dbReference>
<dbReference type="SUPFAM" id="SSF54786">
    <property type="entry name" value="YcfA/nrd intein domain"/>
    <property type="match status" value="1"/>
</dbReference>
<evidence type="ECO:0000256" key="1">
    <source>
        <dbReference type="ARBA" id="ARBA00006620"/>
    </source>
</evidence>
<accession>A0ABV7MNS5</accession>
<evidence type="ECO:0000313" key="8">
    <source>
        <dbReference type="EMBL" id="MFC3322879.1"/>
    </source>
</evidence>
<dbReference type="Proteomes" id="UP001595648">
    <property type="component" value="Unassembled WGS sequence"/>
</dbReference>
<dbReference type="PANTHER" id="PTHR34873">
    <property type="entry name" value="SSR1766 PROTEIN"/>
    <property type="match status" value="1"/>
</dbReference>
<protein>
    <submittedName>
        <fullName evidence="8">Type II toxin-antitoxin system HicA family toxin</fullName>
    </submittedName>
</protein>
<dbReference type="InterPro" id="IPR012933">
    <property type="entry name" value="HicA_mRNA_interferase"/>
</dbReference>
<evidence type="ECO:0000256" key="5">
    <source>
        <dbReference type="ARBA" id="ARBA00022801"/>
    </source>
</evidence>
<evidence type="ECO:0000256" key="7">
    <source>
        <dbReference type="ARBA" id="ARBA00023016"/>
    </source>
</evidence>
<sequence>MPPRLTVREVIRLLEADGWYLVATKGSHRQYKHKIKAGRVTVAGKPSEEVAPGTLNSILKQSGLKES</sequence>
<dbReference type="PANTHER" id="PTHR34873:SF3">
    <property type="entry name" value="ADDICTION MODULE TOXIN, HICA FAMILY"/>
    <property type="match status" value="1"/>
</dbReference>
<evidence type="ECO:0000256" key="2">
    <source>
        <dbReference type="ARBA" id="ARBA00022649"/>
    </source>
</evidence>
<comment type="similarity">
    <text evidence="1">Belongs to the HicA mRNA interferase family.</text>
</comment>
<evidence type="ECO:0000256" key="6">
    <source>
        <dbReference type="ARBA" id="ARBA00022884"/>
    </source>
</evidence>
<reference evidence="9" key="1">
    <citation type="journal article" date="2019" name="Int. J. Syst. Evol. Microbiol.">
        <title>The Global Catalogue of Microorganisms (GCM) 10K type strain sequencing project: providing services to taxonomists for standard genome sequencing and annotation.</title>
        <authorList>
            <consortium name="The Broad Institute Genomics Platform"/>
            <consortium name="The Broad Institute Genome Sequencing Center for Infectious Disease"/>
            <person name="Wu L."/>
            <person name="Ma J."/>
        </authorList>
    </citation>
    <scope>NUCLEOTIDE SEQUENCE [LARGE SCALE GENOMIC DNA]</scope>
    <source>
        <strain evidence="9">ICMP 19515</strain>
    </source>
</reference>
<keyword evidence="2" id="KW-1277">Toxin-antitoxin system</keyword>